<feature type="domain" description="Ketopantoate reductase N-terminal" evidence="7">
    <location>
        <begin position="3"/>
        <end position="191"/>
    </location>
</feature>
<evidence type="ECO:0000256" key="4">
    <source>
        <dbReference type="ARBA" id="ARBA00023002"/>
    </source>
</evidence>
<dbReference type="GO" id="GO:0050661">
    <property type="term" value="F:NADP binding"/>
    <property type="evidence" value="ECO:0007669"/>
    <property type="project" value="TreeGrafter"/>
</dbReference>
<evidence type="ECO:0000313" key="9">
    <source>
        <dbReference type="EMBL" id="RSH77783.1"/>
    </source>
</evidence>
<dbReference type="EMBL" id="RSCE01000014">
    <property type="protein sequence ID" value="RSH77783.1"/>
    <property type="molecule type" value="Genomic_DNA"/>
</dbReference>
<dbReference type="Gene3D" id="1.10.1040.10">
    <property type="entry name" value="N-(1-d-carboxylethyl)-l-norvaline Dehydrogenase, domain 2"/>
    <property type="match status" value="1"/>
</dbReference>
<dbReference type="InterPro" id="IPR013328">
    <property type="entry name" value="6PGD_dom2"/>
</dbReference>
<evidence type="ECO:0000256" key="1">
    <source>
        <dbReference type="ARBA" id="ARBA00007870"/>
    </source>
</evidence>
<dbReference type="PANTHER" id="PTHR43765">
    <property type="entry name" value="2-DEHYDROPANTOATE 2-REDUCTASE-RELATED"/>
    <property type="match status" value="1"/>
</dbReference>
<feature type="region of interest" description="Disordered" evidence="6">
    <location>
        <begin position="482"/>
        <end position="532"/>
    </location>
</feature>
<dbReference type="InterPro" id="IPR050838">
    <property type="entry name" value="Ketopantoate_reductase"/>
</dbReference>
<feature type="domain" description="Ketopantoate reductase C-terminal" evidence="8">
    <location>
        <begin position="263"/>
        <end position="400"/>
    </location>
</feature>
<dbReference type="InterPro" id="IPR008927">
    <property type="entry name" value="6-PGluconate_DH-like_C_sf"/>
</dbReference>
<sequence length="532" mass="56691">MRFHVLGVGSIGTLVAHHLRLAQPKADICLLFRTAAIFRKQKYLRDQPVLPRPGPELKVSRAGGETTVSSGYDVGITNHLKLPGLMAAVAAGQVAGVDNDGPIDSLIVCTKAPYTAGAIDSLKHRISSSSVIALLQNGMGVYDELCDKFWPDANDRPQFLLGTTTHGVTPSTPGQVVHVSRPGQGAVKWGIVPDPRGFDVETWLWGREVGGLPTLTPPDSPTSPLPLPPQGKGLDNLYETLEALLSMTALSPSLLPMPHLYHQLLLKLAVNAVVNPLTAVLGGGYLPNGAIHRTGPGHRLINQVTEETSQVLTTYLHALAGGDTPAQPDVVRQFSTEGLLQIIHEVIGSTKANTSSMAMDVKYGRETEVKYINGFLVSLGERLHVPTPASRMLIEMVKFKAEVGGLNGVVYPGVREHIHQAEKQSVEERQLGLEQRRIGLAERDMLLKEVAAREEMRAHRLLKRRAKAAKVEAERLAGRLDPGVLDLSAAEGSGSSESSASASASESSASEQGVSGQAGASSGTSRGSDAEK</sequence>
<dbReference type="NCBIfam" id="TIGR00745">
    <property type="entry name" value="apbA_panE"/>
    <property type="match status" value="1"/>
</dbReference>
<dbReference type="Pfam" id="PF08546">
    <property type="entry name" value="ApbA_C"/>
    <property type="match status" value="1"/>
</dbReference>
<dbReference type="InterPro" id="IPR036291">
    <property type="entry name" value="NAD(P)-bd_dom_sf"/>
</dbReference>
<dbReference type="STRING" id="105984.A0A427XGA4"/>
<comment type="caution">
    <text evidence="9">The sequence shown here is derived from an EMBL/GenBank/DDBJ whole genome shotgun (WGS) entry which is preliminary data.</text>
</comment>
<accession>A0A427XGA4</accession>
<dbReference type="EC" id="1.1.1.169" evidence="2"/>
<evidence type="ECO:0000256" key="2">
    <source>
        <dbReference type="ARBA" id="ARBA00013014"/>
    </source>
</evidence>
<dbReference type="AlphaFoldDB" id="A0A427XGA4"/>
<dbReference type="Gene3D" id="3.40.50.720">
    <property type="entry name" value="NAD(P)-binding Rossmann-like Domain"/>
    <property type="match status" value="1"/>
</dbReference>
<evidence type="ECO:0000259" key="8">
    <source>
        <dbReference type="Pfam" id="PF08546"/>
    </source>
</evidence>
<keyword evidence="3" id="KW-0521">NADP</keyword>
<dbReference type="PANTHER" id="PTHR43765:SF2">
    <property type="entry name" value="2-DEHYDROPANTOATE 2-REDUCTASE"/>
    <property type="match status" value="1"/>
</dbReference>
<evidence type="ECO:0000313" key="10">
    <source>
        <dbReference type="Proteomes" id="UP000279236"/>
    </source>
</evidence>
<keyword evidence="4" id="KW-0560">Oxidoreductase</keyword>
<dbReference type="Pfam" id="PF02558">
    <property type="entry name" value="ApbA"/>
    <property type="match status" value="1"/>
</dbReference>
<evidence type="ECO:0000256" key="6">
    <source>
        <dbReference type="SAM" id="MobiDB-lite"/>
    </source>
</evidence>
<evidence type="ECO:0000256" key="5">
    <source>
        <dbReference type="ARBA" id="ARBA00032024"/>
    </source>
</evidence>
<dbReference type="SUPFAM" id="SSF48179">
    <property type="entry name" value="6-phosphogluconate dehydrogenase C-terminal domain-like"/>
    <property type="match status" value="1"/>
</dbReference>
<dbReference type="RefSeq" id="XP_028472930.1">
    <property type="nucleotide sequence ID" value="XM_028618563.1"/>
</dbReference>
<dbReference type="GO" id="GO:0005739">
    <property type="term" value="C:mitochondrion"/>
    <property type="evidence" value="ECO:0007669"/>
    <property type="project" value="TreeGrafter"/>
</dbReference>
<organism evidence="9 10">
    <name type="scientific">Apiotrichum porosum</name>
    <dbReference type="NCBI Taxonomy" id="105984"/>
    <lineage>
        <taxon>Eukaryota</taxon>
        <taxon>Fungi</taxon>
        <taxon>Dikarya</taxon>
        <taxon>Basidiomycota</taxon>
        <taxon>Agaricomycotina</taxon>
        <taxon>Tremellomycetes</taxon>
        <taxon>Trichosporonales</taxon>
        <taxon>Trichosporonaceae</taxon>
        <taxon>Apiotrichum</taxon>
    </lineage>
</organism>
<evidence type="ECO:0000259" key="7">
    <source>
        <dbReference type="Pfam" id="PF02558"/>
    </source>
</evidence>
<dbReference type="InterPro" id="IPR013332">
    <property type="entry name" value="KPR_N"/>
</dbReference>
<evidence type="ECO:0000256" key="3">
    <source>
        <dbReference type="ARBA" id="ARBA00022857"/>
    </source>
</evidence>
<dbReference type="Proteomes" id="UP000279236">
    <property type="component" value="Unassembled WGS sequence"/>
</dbReference>
<dbReference type="GO" id="GO:0008677">
    <property type="term" value="F:2-dehydropantoate 2-reductase activity"/>
    <property type="evidence" value="ECO:0007669"/>
    <property type="project" value="UniProtKB-EC"/>
</dbReference>
<reference evidence="9 10" key="1">
    <citation type="submission" date="2018-11" db="EMBL/GenBank/DDBJ databases">
        <title>Genome sequence of Apiotrichum porosum DSM 27194.</title>
        <authorList>
            <person name="Aliyu H."/>
            <person name="Gorte O."/>
            <person name="Ochsenreither K."/>
        </authorList>
    </citation>
    <scope>NUCLEOTIDE SEQUENCE [LARGE SCALE GENOMIC DNA]</scope>
    <source>
        <strain evidence="9 10">DSM 27194</strain>
    </source>
</reference>
<proteinExistence type="inferred from homology"/>
<dbReference type="GO" id="GO:0015940">
    <property type="term" value="P:pantothenate biosynthetic process"/>
    <property type="evidence" value="ECO:0007669"/>
    <property type="project" value="InterPro"/>
</dbReference>
<dbReference type="InterPro" id="IPR003710">
    <property type="entry name" value="ApbA"/>
</dbReference>
<dbReference type="OrthoDB" id="73846at2759"/>
<comment type="similarity">
    <text evidence="1">Belongs to the ketopantoate reductase family.</text>
</comment>
<keyword evidence="10" id="KW-1185">Reference proteome</keyword>
<dbReference type="InterPro" id="IPR013752">
    <property type="entry name" value="KPA_reductase"/>
</dbReference>
<dbReference type="GeneID" id="39587386"/>
<feature type="compositionally biased region" description="Low complexity" evidence="6">
    <location>
        <begin position="488"/>
        <end position="532"/>
    </location>
</feature>
<dbReference type="SUPFAM" id="SSF51735">
    <property type="entry name" value="NAD(P)-binding Rossmann-fold domains"/>
    <property type="match status" value="1"/>
</dbReference>
<protein>
    <recommendedName>
        <fullName evidence="2">2-dehydropantoate 2-reductase</fullName>
        <ecNumber evidence="2">1.1.1.169</ecNumber>
    </recommendedName>
    <alternativeName>
        <fullName evidence="5">Ketopantoate reductase</fullName>
    </alternativeName>
</protein>
<gene>
    <name evidence="9" type="primary">PAN5</name>
    <name evidence="9" type="ORF">EHS24_002843</name>
</gene>
<name>A0A427XGA4_9TREE</name>